<dbReference type="EMBL" id="OOIN01000006">
    <property type="protein sequence ID" value="SPO23608.1"/>
    <property type="molecule type" value="Genomic_DNA"/>
</dbReference>
<dbReference type="OrthoDB" id="9971601at2759"/>
<dbReference type="InterPro" id="IPR036866">
    <property type="entry name" value="RibonucZ/Hydroxyglut_hydro"/>
</dbReference>
<proteinExistence type="predicted"/>
<dbReference type="PANTHER" id="PTHR36142">
    <property type="entry name" value="METALLO-HYDROLASE/OXIDOREDUCTASE SUPERFAMILY PROTEIN"/>
    <property type="match status" value="1"/>
</dbReference>
<organism evidence="1 2">
    <name type="scientific">Ustilago trichophora</name>
    <dbReference type="NCBI Taxonomy" id="86804"/>
    <lineage>
        <taxon>Eukaryota</taxon>
        <taxon>Fungi</taxon>
        <taxon>Dikarya</taxon>
        <taxon>Basidiomycota</taxon>
        <taxon>Ustilaginomycotina</taxon>
        <taxon>Ustilaginomycetes</taxon>
        <taxon>Ustilaginales</taxon>
        <taxon>Ustilaginaceae</taxon>
        <taxon>Ustilago</taxon>
    </lineage>
</organism>
<accession>A0A5C3DZF9</accession>
<evidence type="ECO:0008006" key="3">
    <source>
        <dbReference type="Google" id="ProtNLM"/>
    </source>
</evidence>
<gene>
    <name evidence="1" type="ORF">UTRI_03865_B</name>
</gene>
<dbReference type="PANTHER" id="PTHR36142:SF2">
    <property type="entry name" value="METALLO-HYDROLASE_OXIDOREDUCTASE SUPERFAMILY PROTEIN"/>
    <property type="match status" value="1"/>
</dbReference>
<keyword evidence="2" id="KW-1185">Reference proteome</keyword>
<reference evidence="1 2" key="1">
    <citation type="submission" date="2018-03" db="EMBL/GenBank/DDBJ databases">
        <authorList>
            <person name="Guldener U."/>
        </authorList>
    </citation>
    <scope>NUCLEOTIDE SEQUENCE [LARGE SCALE GENOMIC DNA]</scope>
    <source>
        <strain evidence="1 2">NBRC100155</strain>
    </source>
</reference>
<dbReference type="AlphaFoldDB" id="A0A5C3DZF9"/>
<evidence type="ECO:0000313" key="1">
    <source>
        <dbReference type="EMBL" id="SPO23608.1"/>
    </source>
</evidence>
<dbReference type="Gene3D" id="3.60.15.10">
    <property type="entry name" value="Ribonuclease Z/Hydroxyacylglutathione hydrolase-like"/>
    <property type="match status" value="1"/>
</dbReference>
<protein>
    <recommendedName>
        <fullName evidence="3">Metallo-beta-lactamase domain-containing protein</fullName>
    </recommendedName>
</protein>
<name>A0A5C3DZF9_9BASI</name>
<dbReference type="Proteomes" id="UP000324022">
    <property type="component" value="Unassembled WGS sequence"/>
</dbReference>
<evidence type="ECO:0000313" key="2">
    <source>
        <dbReference type="Proteomes" id="UP000324022"/>
    </source>
</evidence>
<sequence>MAAVELHKLNGDTSWLVRLPTSSDAAATACFYNLVLDPWLHPTPQVDGSPFFSRQTRIDSAAFPSLAQLDQWLRSQSSEGYIDAILFSHPFTDHLHPETLTDEDSLAVLQRATIFTTGDSLSALRSLRIKLDAERLVNLSSIAVKHDADQQGANLPNGISIEHLSAKDWALSPAWAKLHGGILISCNDSAQKVKVLYSPHGITPTSLPSDLHFKPDGEKRVLIHSFDRQTLPLIGTVACGIPNVLHLIPSFKPDIILATHDEHKRGEGVVGLLLSRQSFSLDHAQQLVRDTHPQSSCVLTQLSPGQHITIT</sequence>